<protein>
    <submittedName>
        <fullName evidence="1">Uncharacterized protein</fullName>
    </submittedName>
</protein>
<sequence>MIIFAYRGLSHKLSLESLIASVEIFFTKRLRQLCYILKSPCMMNSKERVLNVRINLNNS</sequence>
<name>A0A0K9PRB0_ZOSMR</name>
<comment type="caution">
    <text evidence="1">The sequence shown here is derived from an EMBL/GenBank/DDBJ whole genome shotgun (WGS) entry which is preliminary data.</text>
</comment>
<dbReference type="EMBL" id="LFYR01000710">
    <property type="protein sequence ID" value="KMZ70752.1"/>
    <property type="molecule type" value="Genomic_DNA"/>
</dbReference>
<dbReference type="Proteomes" id="UP000036987">
    <property type="component" value="Unassembled WGS sequence"/>
</dbReference>
<organism evidence="1 2">
    <name type="scientific">Zostera marina</name>
    <name type="common">Eelgrass</name>
    <dbReference type="NCBI Taxonomy" id="29655"/>
    <lineage>
        <taxon>Eukaryota</taxon>
        <taxon>Viridiplantae</taxon>
        <taxon>Streptophyta</taxon>
        <taxon>Embryophyta</taxon>
        <taxon>Tracheophyta</taxon>
        <taxon>Spermatophyta</taxon>
        <taxon>Magnoliopsida</taxon>
        <taxon>Liliopsida</taxon>
        <taxon>Zosteraceae</taxon>
        <taxon>Zostera</taxon>
    </lineage>
</organism>
<keyword evidence="2" id="KW-1185">Reference proteome</keyword>
<proteinExistence type="predicted"/>
<dbReference type="AlphaFoldDB" id="A0A0K9PRB0"/>
<evidence type="ECO:0000313" key="2">
    <source>
        <dbReference type="Proteomes" id="UP000036987"/>
    </source>
</evidence>
<accession>A0A0K9PRB0</accession>
<gene>
    <name evidence="1" type="ORF">ZOSMA_194G00150</name>
</gene>
<evidence type="ECO:0000313" key="1">
    <source>
        <dbReference type="EMBL" id="KMZ70752.1"/>
    </source>
</evidence>
<reference evidence="2" key="1">
    <citation type="journal article" date="2016" name="Nature">
        <title>The genome of the seagrass Zostera marina reveals angiosperm adaptation to the sea.</title>
        <authorList>
            <person name="Olsen J.L."/>
            <person name="Rouze P."/>
            <person name="Verhelst B."/>
            <person name="Lin Y.-C."/>
            <person name="Bayer T."/>
            <person name="Collen J."/>
            <person name="Dattolo E."/>
            <person name="De Paoli E."/>
            <person name="Dittami S."/>
            <person name="Maumus F."/>
            <person name="Michel G."/>
            <person name="Kersting A."/>
            <person name="Lauritano C."/>
            <person name="Lohaus R."/>
            <person name="Toepel M."/>
            <person name="Tonon T."/>
            <person name="Vanneste K."/>
            <person name="Amirebrahimi M."/>
            <person name="Brakel J."/>
            <person name="Bostroem C."/>
            <person name="Chovatia M."/>
            <person name="Grimwood J."/>
            <person name="Jenkins J.W."/>
            <person name="Jueterbock A."/>
            <person name="Mraz A."/>
            <person name="Stam W.T."/>
            <person name="Tice H."/>
            <person name="Bornberg-Bauer E."/>
            <person name="Green P.J."/>
            <person name="Pearson G.A."/>
            <person name="Procaccini G."/>
            <person name="Duarte C.M."/>
            <person name="Schmutz J."/>
            <person name="Reusch T.B.H."/>
            <person name="Van de Peer Y."/>
        </authorList>
    </citation>
    <scope>NUCLEOTIDE SEQUENCE [LARGE SCALE GENOMIC DNA]</scope>
    <source>
        <strain evidence="2">cv. Finnish</strain>
    </source>
</reference>